<proteinExistence type="predicted"/>
<evidence type="ECO:0000313" key="2">
    <source>
        <dbReference type="Proteomes" id="UP000527355"/>
    </source>
</evidence>
<evidence type="ECO:0000313" key="1">
    <source>
        <dbReference type="EMBL" id="KAF6369039.1"/>
    </source>
</evidence>
<comment type="caution">
    <text evidence="1">The sequence shown here is derived from an EMBL/GenBank/DDBJ whole genome shotgun (WGS) entry which is preliminary data.</text>
</comment>
<sequence>MLCYSDVVPHELKGPNHARKTCPKPYHCPHQLEGLYSCIWGACFHAVSAKFSLCHQHNATGNVFIGPHDFFPMLECPILVFLCELETFYLGNCRQQWCSNRPLASISHMMQCMANLPTNIRWS</sequence>
<dbReference type="EMBL" id="JABWUV010000003">
    <property type="protein sequence ID" value="KAF6369039.1"/>
    <property type="molecule type" value="Genomic_DNA"/>
</dbReference>
<protein>
    <submittedName>
        <fullName evidence="1">Uncharacterized protein</fullName>
    </submittedName>
</protein>
<gene>
    <name evidence="1" type="ORF">mMyoMyo1_010445</name>
</gene>
<reference evidence="1 2" key="1">
    <citation type="journal article" date="2020" name="Nature">
        <title>Six reference-quality genomes reveal evolution of bat adaptations.</title>
        <authorList>
            <person name="Jebb D."/>
            <person name="Huang Z."/>
            <person name="Pippel M."/>
            <person name="Hughes G.M."/>
            <person name="Lavrichenko K."/>
            <person name="Devanna P."/>
            <person name="Winkler S."/>
            <person name="Jermiin L.S."/>
            <person name="Skirmuntt E.C."/>
            <person name="Katzourakis A."/>
            <person name="Burkitt-Gray L."/>
            <person name="Ray D.A."/>
            <person name="Sullivan K.A.M."/>
            <person name="Roscito J.G."/>
            <person name="Kirilenko B.M."/>
            <person name="Davalos L.M."/>
            <person name="Corthals A.P."/>
            <person name="Power M.L."/>
            <person name="Jones G."/>
            <person name="Ransome R.D."/>
            <person name="Dechmann D.K.N."/>
            <person name="Locatelli A.G."/>
            <person name="Puechmaille S.J."/>
            <person name="Fedrigo O."/>
            <person name="Jarvis E.D."/>
            <person name="Hiller M."/>
            <person name="Vernes S.C."/>
            <person name="Myers E.W."/>
            <person name="Teeling E.C."/>
        </authorList>
    </citation>
    <scope>NUCLEOTIDE SEQUENCE [LARGE SCALE GENOMIC DNA]</scope>
    <source>
        <strain evidence="1">MMyoMyo1</strain>
        <tissue evidence="1">Flight muscle</tissue>
    </source>
</reference>
<name>A0A7J7Z4I9_MYOMY</name>
<organism evidence="1 2">
    <name type="scientific">Myotis myotis</name>
    <name type="common">Greater mouse-eared bat</name>
    <name type="synonym">Vespertilio myotis</name>
    <dbReference type="NCBI Taxonomy" id="51298"/>
    <lineage>
        <taxon>Eukaryota</taxon>
        <taxon>Metazoa</taxon>
        <taxon>Chordata</taxon>
        <taxon>Craniata</taxon>
        <taxon>Vertebrata</taxon>
        <taxon>Euteleostomi</taxon>
        <taxon>Mammalia</taxon>
        <taxon>Eutheria</taxon>
        <taxon>Laurasiatheria</taxon>
        <taxon>Chiroptera</taxon>
        <taxon>Yangochiroptera</taxon>
        <taxon>Vespertilionidae</taxon>
        <taxon>Myotis</taxon>
    </lineage>
</organism>
<dbReference type="Proteomes" id="UP000527355">
    <property type="component" value="Unassembled WGS sequence"/>
</dbReference>
<keyword evidence="2" id="KW-1185">Reference proteome</keyword>
<accession>A0A7J7Z4I9</accession>
<dbReference type="AlphaFoldDB" id="A0A7J7Z4I9"/>